<evidence type="ECO:0000313" key="8">
    <source>
        <dbReference type="EMBL" id="AKQ04920.1"/>
    </source>
</evidence>
<name>A0A0H4TDE9_9CHLR</name>
<comment type="similarity">
    <text evidence="1 7">Belongs to the universal ribosomal protein uL18 family.</text>
</comment>
<dbReference type="HAMAP" id="MF_01337_B">
    <property type="entry name" value="Ribosomal_uL18_B"/>
    <property type="match status" value="1"/>
</dbReference>
<dbReference type="InterPro" id="IPR057268">
    <property type="entry name" value="Ribosomal_L18"/>
</dbReference>
<dbReference type="SUPFAM" id="SSF53137">
    <property type="entry name" value="Translational machinery components"/>
    <property type="match status" value="1"/>
</dbReference>
<gene>
    <name evidence="7 8" type="primary">rplR</name>
</gene>
<keyword evidence="4 7" id="KW-0689">Ribosomal protein</keyword>
<dbReference type="InterPro" id="IPR004389">
    <property type="entry name" value="Ribosomal_uL18_bac-type"/>
</dbReference>
<reference evidence="8" key="1">
    <citation type="journal article" date="2015" name="ISME J.">
        <title>Aquifer environment selects for microbial species cohorts in sediment and groundwater.</title>
        <authorList>
            <person name="Hug L.A."/>
            <person name="Thomas B.C."/>
            <person name="Brown C.T."/>
            <person name="Frischkorn K.R."/>
            <person name="Williams K.H."/>
            <person name="Tringe S.G."/>
            <person name="Banfield J.F."/>
        </authorList>
    </citation>
    <scope>NUCLEOTIDE SEQUENCE</scope>
</reference>
<evidence type="ECO:0000256" key="1">
    <source>
        <dbReference type="ARBA" id="ARBA00007116"/>
    </source>
</evidence>
<dbReference type="AlphaFoldDB" id="A0A0H4TDE9"/>
<proteinExistence type="inferred from homology"/>
<dbReference type="InterPro" id="IPR005484">
    <property type="entry name" value="Ribosomal_uL18_bac/plant/anim"/>
</dbReference>
<organism evidence="8">
    <name type="scientific">uncultured Chloroflexi bacterium Rifle_16ft_4_minimus_899</name>
    <dbReference type="NCBI Taxonomy" id="1665081"/>
    <lineage>
        <taxon>Bacteria</taxon>
        <taxon>Bacillati</taxon>
        <taxon>Chloroflexota</taxon>
        <taxon>environmental samples</taxon>
    </lineage>
</organism>
<evidence type="ECO:0000256" key="7">
    <source>
        <dbReference type="HAMAP-Rule" id="MF_01337"/>
    </source>
</evidence>
<keyword evidence="5 7" id="KW-0687">Ribonucleoprotein</keyword>
<dbReference type="EMBL" id="KT007054">
    <property type="protein sequence ID" value="AKQ04920.1"/>
    <property type="molecule type" value="Genomic_DNA"/>
</dbReference>
<protein>
    <recommendedName>
        <fullName evidence="6 7">Large ribosomal subunit protein uL18</fullName>
    </recommendedName>
</protein>
<dbReference type="GO" id="GO:0006412">
    <property type="term" value="P:translation"/>
    <property type="evidence" value="ECO:0007669"/>
    <property type="project" value="UniProtKB-UniRule"/>
</dbReference>
<dbReference type="Pfam" id="PF00861">
    <property type="entry name" value="Ribosomal_L18p"/>
    <property type="match status" value="1"/>
</dbReference>
<dbReference type="PANTHER" id="PTHR12899">
    <property type="entry name" value="39S RIBOSOMAL PROTEIN L18, MITOCHONDRIAL"/>
    <property type="match status" value="1"/>
</dbReference>
<evidence type="ECO:0000256" key="3">
    <source>
        <dbReference type="ARBA" id="ARBA00022884"/>
    </source>
</evidence>
<dbReference type="PANTHER" id="PTHR12899:SF3">
    <property type="entry name" value="LARGE RIBOSOMAL SUBUNIT PROTEIN UL18M"/>
    <property type="match status" value="1"/>
</dbReference>
<dbReference type="CDD" id="cd00432">
    <property type="entry name" value="Ribosomal_L18_L5e"/>
    <property type="match status" value="1"/>
</dbReference>
<keyword evidence="2 7" id="KW-0699">rRNA-binding</keyword>
<keyword evidence="3 7" id="KW-0694">RNA-binding</keyword>
<comment type="subunit">
    <text evidence="7">Part of the 50S ribosomal subunit; part of the 5S rRNA/L5/L18/L25 subcomplex. Contacts the 5S and 23S rRNAs.</text>
</comment>
<evidence type="ECO:0000256" key="2">
    <source>
        <dbReference type="ARBA" id="ARBA00022730"/>
    </source>
</evidence>
<dbReference type="GO" id="GO:0003735">
    <property type="term" value="F:structural constituent of ribosome"/>
    <property type="evidence" value="ECO:0007669"/>
    <property type="project" value="InterPro"/>
</dbReference>
<accession>A0A0H4TDE9</accession>
<dbReference type="NCBIfam" id="TIGR00060">
    <property type="entry name" value="L18_bact"/>
    <property type="match status" value="1"/>
</dbReference>
<evidence type="ECO:0000256" key="6">
    <source>
        <dbReference type="ARBA" id="ARBA00035197"/>
    </source>
</evidence>
<dbReference type="Gene3D" id="3.30.420.100">
    <property type="match status" value="1"/>
</dbReference>
<dbReference type="GO" id="GO:0022625">
    <property type="term" value="C:cytosolic large ribosomal subunit"/>
    <property type="evidence" value="ECO:0007669"/>
    <property type="project" value="TreeGrafter"/>
</dbReference>
<sequence length="121" mass="13259">MPTERTRGAARGKRHERIRLHLAGTRARPRLAIFRSARHIYAQIIDDAAGRTLAAASSVEKELSAAEPQTKTQRAGAVGGLVGRRAREAGVRQVVFDRAGYRYHGRVKSLAEAAREAGLEF</sequence>
<evidence type="ECO:0000256" key="4">
    <source>
        <dbReference type="ARBA" id="ARBA00022980"/>
    </source>
</evidence>
<dbReference type="GO" id="GO:0008097">
    <property type="term" value="F:5S rRNA binding"/>
    <property type="evidence" value="ECO:0007669"/>
    <property type="project" value="TreeGrafter"/>
</dbReference>
<comment type="function">
    <text evidence="7">This is one of the proteins that bind and probably mediate the attachment of the 5S RNA into the large ribosomal subunit, where it forms part of the central protuberance.</text>
</comment>
<evidence type="ECO:0000256" key="5">
    <source>
        <dbReference type="ARBA" id="ARBA00023274"/>
    </source>
</evidence>
<dbReference type="FunFam" id="3.30.420.100:FF:000001">
    <property type="entry name" value="50S ribosomal protein L18"/>
    <property type="match status" value="1"/>
</dbReference>